<evidence type="ECO:0000313" key="12">
    <source>
        <dbReference type="Proteomes" id="UP001165524"/>
    </source>
</evidence>
<dbReference type="PANTHER" id="PTHR21327">
    <property type="entry name" value="GTP CYCLOHYDROLASE II-RELATED"/>
    <property type="match status" value="1"/>
</dbReference>
<dbReference type="NCBIfam" id="TIGR00505">
    <property type="entry name" value="ribA"/>
    <property type="match status" value="1"/>
</dbReference>
<dbReference type="NCBIfam" id="NF001591">
    <property type="entry name" value="PRK00393.1"/>
    <property type="match status" value="1"/>
</dbReference>
<keyword evidence="12" id="KW-1185">Reference proteome</keyword>
<sequence length="210" mass="22972">MADLKWVDSARLPTRWGLFELHGFGDEDGGQQAVALTMGEVSAASSPDQTPLLCRIHSECLTGDAFASLRCDCGPQLHLALETIAQQGTGLLIYLPQEGRGVGLLNKVKAYALQDEGLDTVDANLRLGLLEDAREYSMATAMLRHFGVRRLRLMTNNPAKVEAMERDGFTVVERIPLQVEAHPENAGYLAAKKLRMGHLFDPEGEPDTAE</sequence>
<feature type="active site" description="Proton acceptor" evidence="9">
    <location>
        <position position="132"/>
    </location>
</feature>
<name>A0ABT0E4F4_9GAMM</name>
<keyword evidence="2 9" id="KW-0686">Riboflavin biosynthesis</keyword>
<feature type="binding site" evidence="9">
    <location>
        <position position="60"/>
    </location>
    <ligand>
        <name>Zn(2+)</name>
        <dbReference type="ChEBI" id="CHEBI:29105"/>
        <note>catalytic</note>
    </ligand>
</feature>
<dbReference type="RefSeq" id="WP_246948372.1">
    <property type="nucleotide sequence ID" value="NZ_JALKII010000002.1"/>
</dbReference>
<dbReference type="InterPro" id="IPR036144">
    <property type="entry name" value="RibA-like_sf"/>
</dbReference>
<comment type="caution">
    <text evidence="11">The sequence shown here is derived from an EMBL/GenBank/DDBJ whole genome shotgun (WGS) entry which is preliminary data.</text>
</comment>
<comment type="similarity">
    <text evidence="9">Belongs to the GTP cyclohydrolase II family.</text>
</comment>
<feature type="binding site" evidence="9">
    <location>
        <position position="160"/>
    </location>
    <ligand>
        <name>GTP</name>
        <dbReference type="ChEBI" id="CHEBI:37565"/>
    </ligand>
</feature>
<keyword evidence="4 9" id="KW-0547">Nucleotide-binding</keyword>
<evidence type="ECO:0000256" key="1">
    <source>
        <dbReference type="ARBA" id="ARBA00004853"/>
    </source>
</evidence>
<dbReference type="EC" id="3.5.4.25" evidence="9"/>
<keyword evidence="7 9" id="KW-0342">GTP-binding</keyword>
<feature type="binding site" evidence="9">
    <location>
        <begin position="55"/>
        <end position="59"/>
    </location>
    <ligand>
        <name>GTP</name>
        <dbReference type="ChEBI" id="CHEBI:37565"/>
    </ligand>
</feature>
<dbReference type="Pfam" id="PF00925">
    <property type="entry name" value="GTP_cyclohydro2"/>
    <property type="match status" value="1"/>
</dbReference>
<evidence type="ECO:0000256" key="3">
    <source>
        <dbReference type="ARBA" id="ARBA00022723"/>
    </source>
</evidence>
<comment type="function">
    <text evidence="9">Catalyzes the conversion of GTP to 2,5-diamino-6-ribosylamino-4(3H)-pyrimidinone 5'-phosphate (DARP), formate and pyrophosphate.</text>
</comment>
<comment type="cofactor">
    <cofactor evidence="9">
        <name>Zn(2+)</name>
        <dbReference type="ChEBI" id="CHEBI:29105"/>
    </cofactor>
    <text evidence="9">Binds 1 zinc ion per subunit.</text>
</comment>
<dbReference type="InterPro" id="IPR000926">
    <property type="entry name" value="RibA"/>
</dbReference>
<feature type="binding site" evidence="9">
    <location>
        <position position="73"/>
    </location>
    <ligand>
        <name>Zn(2+)</name>
        <dbReference type="ChEBI" id="CHEBI:29105"/>
        <note>catalytic</note>
    </ligand>
</feature>
<feature type="binding site" evidence="9">
    <location>
        <position position="120"/>
    </location>
    <ligand>
        <name>GTP</name>
        <dbReference type="ChEBI" id="CHEBI:37565"/>
    </ligand>
</feature>
<dbReference type="HAMAP" id="MF_00179">
    <property type="entry name" value="RibA"/>
    <property type="match status" value="1"/>
</dbReference>
<accession>A0ABT0E4F4</accession>
<dbReference type="EMBL" id="JALKII010000002">
    <property type="protein sequence ID" value="MCK0536710.1"/>
    <property type="molecule type" value="Genomic_DNA"/>
</dbReference>
<comment type="pathway">
    <text evidence="1 9">Cofactor biosynthesis; riboflavin biosynthesis; 5-amino-6-(D-ribitylamino)uracil from GTP: step 1/4.</text>
</comment>
<keyword evidence="6 9" id="KW-0862">Zinc</keyword>
<gene>
    <name evidence="9 11" type="primary">ribA</name>
    <name evidence="11" type="ORF">MU846_03220</name>
</gene>
<organism evidence="11 12">
    <name type="scientific">Alcanivorax quisquiliarum</name>
    <dbReference type="NCBI Taxonomy" id="2933565"/>
    <lineage>
        <taxon>Bacteria</taxon>
        <taxon>Pseudomonadati</taxon>
        <taxon>Pseudomonadota</taxon>
        <taxon>Gammaproteobacteria</taxon>
        <taxon>Oceanospirillales</taxon>
        <taxon>Alcanivoracaceae</taxon>
        <taxon>Alcanivorax</taxon>
    </lineage>
</organism>
<evidence type="ECO:0000256" key="5">
    <source>
        <dbReference type="ARBA" id="ARBA00022801"/>
    </source>
</evidence>
<keyword evidence="3 9" id="KW-0479">Metal-binding</keyword>
<dbReference type="GO" id="GO:0003935">
    <property type="term" value="F:GTP cyclohydrolase II activity"/>
    <property type="evidence" value="ECO:0007669"/>
    <property type="project" value="UniProtKB-EC"/>
</dbReference>
<reference evidence="11" key="1">
    <citation type="submission" date="2022-04" db="EMBL/GenBank/DDBJ databases">
        <title>Alcanivorax sp. CY1518 draft genome sequence.</title>
        <authorList>
            <person name="Zhao G."/>
            <person name="An M."/>
        </authorList>
    </citation>
    <scope>NUCLEOTIDE SEQUENCE</scope>
    <source>
        <strain evidence="11">CY1518</strain>
    </source>
</reference>
<feature type="domain" description="GTP cyclohydrolase II" evidence="10">
    <location>
        <begin position="9"/>
        <end position="176"/>
    </location>
</feature>
<keyword evidence="5 9" id="KW-0378">Hydrolase</keyword>
<dbReference type="InterPro" id="IPR032677">
    <property type="entry name" value="GTP_cyclohydro_II"/>
</dbReference>
<evidence type="ECO:0000256" key="6">
    <source>
        <dbReference type="ARBA" id="ARBA00022833"/>
    </source>
</evidence>
<dbReference type="PANTHER" id="PTHR21327:SF18">
    <property type="entry name" value="3,4-DIHYDROXY-2-BUTANONE 4-PHOSPHATE SYNTHASE"/>
    <property type="match status" value="1"/>
</dbReference>
<feature type="binding site" evidence="9">
    <location>
        <position position="155"/>
    </location>
    <ligand>
        <name>GTP</name>
        <dbReference type="ChEBI" id="CHEBI:37565"/>
    </ligand>
</feature>
<feature type="active site" description="Nucleophile" evidence="9">
    <location>
        <position position="134"/>
    </location>
</feature>
<evidence type="ECO:0000256" key="8">
    <source>
        <dbReference type="ARBA" id="ARBA00049295"/>
    </source>
</evidence>
<evidence type="ECO:0000259" key="10">
    <source>
        <dbReference type="Pfam" id="PF00925"/>
    </source>
</evidence>
<evidence type="ECO:0000256" key="9">
    <source>
        <dbReference type="HAMAP-Rule" id="MF_00179"/>
    </source>
</evidence>
<feature type="binding site" evidence="9">
    <location>
        <position position="71"/>
    </location>
    <ligand>
        <name>Zn(2+)</name>
        <dbReference type="ChEBI" id="CHEBI:29105"/>
        <note>catalytic</note>
    </ligand>
</feature>
<dbReference type="CDD" id="cd00641">
    <property type="entry name" value="GTP_cyclohydro2"/>
    <property type="match status" value="1"/>
</dbReference>
<protein>
    <recommendedName>
        <fullName evidence="9">GTP cyclohydrolase-2</fullName>
        <ecNumber evidence="9">3.5.4.25</ecNumber>
    </recommendedName>
    <alternativeName>
        <fullName evidence="9">GTP cyclohydrolase II</fullName>
    </alternativeName>
</protein>
<feature type="binding site" evidence="9">
    <location>
        <begin position="98"/>
        <end position="100"/>
    </location>
    <ligand>
        <name>GTP</name>
        <dbReference type="ChEBI" id="CHEBI:37565"/>
    </ligand>
</feature>
<feature type="binding site" evidence="9">
    <location>
        <position position="76"/>
    </location>
    <ligand>
        <name>GTP</name>
        <dbReference type="ChEBI" id="CHEBI:37565"/>
    </ligand>
</feature>
<dbReference type="SUPFAM" id="SSF142695">
    <property type="entry name" value="RibA-like"/>
    <property type="match status" value="1"/>
</dbReference>
<evidence type="ECO:0000313" key="11">
    <source>
        <dbReference type="EMBL" id="MCK0536710.1"/>
    </source>
</evidence>
<evidence type="ECO:0000256" key="2">
    <source>
        <dbReference type="ARBA" id="ARBA00022619"/>
    </source>
</evidence>
<dbReference type="Gene3D" id="3.40.50.10990">
    <property type="entry name" value="GTP cyclohydrolase II"/>
    <property type="match status" value="1"/>
</dbReference>
<evidence type="ECO:0000256" key="4">
    <source>
        <dbReference type="ARBA" id="ARBA00022741"/>
    </source>
</evidence>
<comment type="catalytic activity">
    <reaction evidence="8 9">
        <text>GTP + 4 H2O = 2,5-diamino-6-hydroxy-4-(5-phosphoribosylamino)-pyrimidine + formate + 2 phosphate + 3 H(+)</text>
        <dbReference type="Rhea" id="RHEA:23704"/>
        <dbReference type="ChEBI" id="CHEBI:15377"/>
        <dbReference type="ChEBI" id="CHEBI:15378"/>
        <dbReference type="ChEBI" id="CHEBI:15740"/>
        <dbReference type="ChEBI" id="CHEBI:37565"/>
        <dbReference type="ChEBI" id="CHEBI:43474"/>
        <dbReference type="ChEBI" id="CHEBI:58614"/>
        <dbReference type="EC" id="3.5.4.25"/>
    </reaction>
</comment>
<evidence type="ECO:0000256" key="7">
    <source>
        <dbReference type="ARBA" id="ARBA00023134"/>
    </source>
</evidence>
<proteinExistence type="inferred from homology"/>
<dbReference type="Proteomes" id="UP001165524">
    <property type="component" value="Unassembled WGS sequence"/>
</dbReference>